<accession>A0A7C8IEM7</accession>
<dbReference type="Pfam" id="PF20516">
    <property type="entry name" value="PDDEXK_12"/>
    <property type="match status" value="1"/>
</dbReference>
<reference evidence="2 3" key="1">
    <citation type="submission" date="2020-01" db="EMBL/GenBank/DDBJ databases">
        <authorList>
            <consortium name="DOE Joint Genome Institute"/>
            <person name="Haridas S."/>
            <person name="Albert R."/>
            <person name="Binder M."/>
            <person name="Bloem J."/>
            <person name="Labutti K."/>
            <person name="Salamov A."/>
            <person name="Andreopoulos B."/>
            <person name="Baker S.E."/>
            <person name="Barry K."/>
            <person name="Bills G."/>
            <person name="Bluhm B.H."/>
            <person name="Cannon C."/>
            <person name="Castanera R."/>
            <person name="Culley D.E."/>
            <person name="Daum C."/>
            <person name="Ezra D."/>
            <person name="Gonzalez J.B."/>
            <person name="Henrissat B."/>
            <person name="Kuo A."/>
            <person name="Liang C."/>
            <person name="Lipzen A."/>
            <person name="Lutzoni F."/>
            <person name="Magnuson J."/>
            <person name="Mondo S."/>
            <person name="Nolan M."/>
            <person name="Ohm R."/>
            <person name="Pangilinan J."/>
            <person name="Park H.-J.H."/>
            <person name="Ramirez L."/>
            <person name="Alfaro M."/>
            <person name="Sun H."/>
            <person name="Tritt A."/>
            <person name="Yoshinaga Y."/>
            <person name="Zwiers L.-H.L."/>
            <person name="Turgeon B.G."/>
            <person name="Goodwin S.B."/>
            <person name="Spatafora J.W."/>
            <person name="Crous P.W."/>
            <person name="Grigoriev I.V."/>
        </authorList>
    </citation>
    <scope>NUCLEOTIDE SEQUENCE [LARGE SCALE GENOMIC DNA]</scope>
    <source>
        <strain evidence="2 3">CBS 611.86</strain>
    </source>
</reference>
<dbReference type="OrthoDB" id="3728830at2759"/>
<dbReference type="Proteomes" id="UP000481861">
    <property type="component" value="Unassembled WGS sequence"/>
</dbReference>
<gene>
    <name evidence="2" type="ORF">BDV95DRAFT_617999</name>
</gene>
<dbReference type="InterPro" id="IPR046797">
    <property type="entry name" value="PDDEXK_12"/>
</dbReference>
<sequence>MFKSMFTNSFPDEHPVFAHQLFVQPFSPELGTYGQRALELSDYVDEMKTLRGIHKAAYWASQDMSDEAVWNCTVHQPLLTCALKTSREVFRSPNVTSAQPIKQYASLFKGDDHHPKVVDFVVILPGNDTKRRIKNLLHGSEVRTINQTLLPNMCNRPAFLSIVTRVGHKDEENAKLNLATWMATWQHQILRFIKDASCYTPLPGFFVLGHVWKLYWLFDHQNERQMVEFPYIVGDTRTLAGCYRLIATIRYLCNVWAWDTFRAWFEGSVLERNEV</sequence>
<dbReference type="EMBL" id="JAADJZ010000009">
    <property type="protein sequence ID" value="KAF2872250.1"/>
    <property type="molecule type" value="Genomic_DNA"/>
</dbReference>
<protein>
    <recommendedName>
        <fullName evidence="1">PD-(D/E)XK nuclease-like domain-containing protein</fullName>
    </recommendedName>
</protein>
<evidence type="ECO:0000313" key="2">
    <source>
        <dbReference type="EMBL" id="KAF2872250.1"/>
    </source>
</evidence>
<organism evidence="2 3">
    <name type="scientific">Massariosphaeria phaeospora</name>
    <dbReference type="NCBI Taxonomy" id="100035"/>
    <lineage>
        <taxon>Eukaryota</taxon>
        <taxon>Fungi</taxon>
        <taxon>Dikarya</taxon>
        <taxon>Ascomycota</taxon>
        <taxon>Pezizomycotina</taxon>
        <taxon>Dothideomycetes</taxon>
        <taxon>Pleosporomycetidae</taxon>
        <taxon>Pleosporales</taxon>
        <taxon>Pleosporales incertae sedis</taxon>
        <taxon>Massariosphaeria</taxon>
    </lineage>
</organism>
<keyword evidence="3" id="KW-1185">Reference proteome</keyword>
<proteinExistence type="predicted"/>
<evidence type="ECO:0000313" key="3">
    <source>
        <dbReference type="Proteomes" id="UP000481861"/>
    </source>
</evidence>
<dbReference type="AlphaFoldDB" id="A0A7C8IEM7"/>
<comment type="caution">
    <text evidence="2">The sequence shown here is derived from an EMBL/GenBank/DDBJ whole genome shotgun (WGS) entry which is preliminary data.</text>
</comment>
<evidence type="ECO:0000259" key="1">
    <source>
        <dbReference type="Pfam" id="PF20516"/>
    </source>
</evidence>
<feature type="domain" description="PD-(D/E)XK nuclease-like" evidence="1">
    <location>
        <begin position="42"/>
        <end position="262"/>
    </location>
</feature>
<name>A0A7C8IEM7_9PLEO</name>